<dbReference type="PANTHER" id="PTHR24223:SF443">
    <property type="entry name" value="MULTIDRUG-RESISTANCE LIKE PROTEIN 1, ISOFORM I"/>
    <property type="match status" value="1"/>
</dbReference>
<feature type="domain" description="ABC transmembrane type-1" evidence="13">
    <location>
        <begin position="105"/>
        <end position="387"/>
    </location>
</feature>
<dbReference type="PROSITE" id="PS50893">
    <property type="entry name" value="ABC_TRANSPORTER_2"/>
    <property type="match status" value="2"/>
</dbReference>
<evidence type="ECO:0000256" key="7">
    <source>
        <dbReference type="ARBA" id="ARBA00022840"/>
    </source>
</evidence>
<feature type="compositionally biased region" description="Gly residues" evidence="10">
    <location>
        <begin position="1370"/>
        <end position="1386"/>
    </location>
</feature>
<dbReference type="FunFam" id="3.40.50.300:FF:000997">
    <property type="entry name" value="Multidrug resistance-associated protein 1"/>
    <property type="match status" value="1"/>
</dbReference>
<keyword evidence="8 11" id="KW-1133">Transmembrane helix</keyword>
<evidence type="ECO:0000313" key="14">
    <source>
        <dbReference type="EMBL" id="GBF87684.1"/>
    </source>
</evidence>
<evidence type="ECO:0000256" key="3">
    <source>
        <dbReference type="ARBA" id="ARBA00022448"/>
    </source>
</evidence>
<evidence type="ECO:0000256" key="8">
    <source>
        <dbReference type="ARBA" id="ARBA00022989"/>
    </source>
</evidence>
<dbReference type="CDD" id="cd03250">
    <property type="entry name" value="ABCC_MRP_domain1"/>
    <property type="match status" value="1"/>
</dbReference>
<feature type="compositionally biased region" description="Basic and acidic residues" evidence="10">
    <location>
        <begin position="1356"/>
        <end position="1369"/>
    </location>
</feature>
<dbReference type="InterPro" id="IPR003439">
    <property type="entry name" value="ABC_transporter-like_ATP-bd"/>
</dbReference>
<reference evidence="14 15" key="1">
    <citation type="journal article" date="2018" name="Sci. Rep.">
        <title>Raphidocelis subcapitata (=Pseudokirchneriella subcapitata) provides an insight into genome evolution and environmental adaptations in the Sphaeropleales.</title>
        <authorList>
            <person name="Suzuki S."/>
            <person name="Yamaguchi H."/>
            <person name="Nakajima N."/>
            <person name="Kawachi M."/>
        </authorList>
    </citation>
    <scope>NUCLEOTIDE SEQUENCE [LARGE SCALE GENOMIC DNA]</scope>
    <source>
        <strain evidence="14 15">NIES-35</strain>
    </source>
</reference>
<dbReference type="PROSITE" id="PS00211">
    <property type="entry name" value="ABC_TRANSPORTER_1"/>
    <property type="match status" value="1"/>
</dbReference>
<feature type="transmembrane region" description="Helical" evidence="11">
    <location>
        <begin position="253"/>
        <end position="271"/>
    </location>
</feature>
<feature type="transmembrane region" description="Helical" evidence="11">
    <location>
        <begin position="226"/>
        <end position="247"/>
    </location>
</feature>
<dbReference type="InterPro" id="IPR003593">
    <property type="entry name" value="AAA+_ATPase"/>
</dbReference>
<evidence type="ECO:0000256" key="6">
    <source>
        <dbReference type="ARBA" id="ARBA00022741"/>
    </source>
</evidence>
<keyword evidence="5" id="KW-0677">Repeat</keyword>
<feature type="domain" description="ABC transmembrane type-1" evidence="13">
    <location>
        <begin position="702"/>
        <end position="995"/>
    </location>
</feature>
<dbReference type="InParanoid" id="A0A2V0NK71"/>
<dbReference type="InterPro" id="IPR017871">
    <property type="entry name" value="ABC_transporter-like_CS"/>
</dbReference>
<keyword evidence="6" id="KW-0547">Nucleotide-binding</keyword>
<dbReference type="InterPro" id="IPR027417">
    <property type="entry name" value="P-loop_NTPase"/>
</dbReference>
<sequence length="1394" mass="152066">MGAADDTVELLPLKVPRGPIVKDPAKWNALDKWRFNWMNELVPYAREGKVGIEDLPLPHAQQAEVAYDEFAANWDQVCREAKAAGTPPKLMKALIKTYGSDLFKAGIFKLLWTGFLIMGAYFFTRSILLCIRTLEGKDKSPFDSEMKGWILTGGFFIDAWLLGIALQRMAYGCLMVGIKARAALNTAVARKCYSMSHLTKETAAEAVSFVATDINKIFEGMQEIHYLWGAPIEAAAILALLATLVGIYSLPGVAALCLVVPAQYYFGWRIIRNKVANFPNTSARYSIIQELLPAMKLVKYYAWERFFEEQATAARQRELKLIVRNAIIKTINVTMVFGVPPIVTFCVLVPYELRNEGPNGGVFITPQTAFTMLSLFNVLRFPLIMLPKALRCVSEAINAAGNIETFLAEPTHTRENKEGEPGVRFENAELKHNFTDSPFRLKLPQFSVRPGELVAVVGRVGAGKSSLLHAILGNMELVSGSGYAAGNIAYVPQTAWCQNLTLRDNILFGNDFDQNRYDNVIHACALELDLQILAQGDQSKAGLRGINLSGGQRQRLNLARAAYCGGDLILLDNALSAVDHHTAQHIFEHAVRGIFRDKATILVTHQVEFLPQCDKVAIMDGGDCVYFGPWCPDAATLLSKYLPASHLLAAAGNAEQPSEKKKPAAKKKTASNNTASAKTHSASLTLRQAMWEYACDARWIVFICSLFFFVTAQSSRQVADYFIRWWTRDHFGRYPAAGCKGPGCGGIFYVKWYAFFGLVLFISLMLFRGAFLYIWGLGSAQRTQSKAIHRVLYAPLGFFLTTPVGDLLVSFTKDQDVIDEALPDALYYTGIYGFILCATTVTVSVTIPMFGAMAGGLYLVSALMLLLYLPAATHLKKLRLNTSGDLVTLVAEALDGLGVIQAYGRESYFVQLTSQHVDDAHRALFAAESLNLWLAFFCDLYGAIMVLAVASFGISQWRTLGSSNVGLAFSQSIQMLVFYTGSIRLLADCIGLFGSSEKLSWLANHTPQEGGRLAPPALAGGLNRKAGKSSVGKSLPPPKSSLESEVAAANKLTHVPQGWPRTGDIQFEDVFMKYAPHLPPALRGVSFHIQSAEKVGVVGRTGSGKSTLLLALYRMFDLEIGKIIIDGIDISGLALTTLRRGLSVIPQEPVVFSGTVRSNLDPFGEFGSDAVLWQALRDCSLEQQVKTCGGLDGKLDGTGGQAWSIGQQQLMCLARAALKKVPILCLDEATAAMDPHTEAQVLEIIERIFSERTTLTIAHRLDSVIRSDQVIVMDAGRVAEIAAPSVLLANPDSAFSKLVDKTGAAGAAALRQMAAEFFEERRQANELKNRRRPSLDTLRRRSIEAMGAVPAAASVPRRDAFAPRGDDGMARGGAGAGAGQGQGQGHGPDDAPRF</sequence>
<feature type="transmembrane region" description="Helical" evidence="11">
    <location>
        <begin position="697"/>
        <end position="715"/>
    </location>
</feature>
<feature type="region of interest" description="Disordered" evidence="10">
    <location>
        <begin position="653"/>
        <end position="676"/>
    </location>
</feature>
<dbReference type="SUPFAM" id="SSF90123">
    <property type="entry name" value="ABC transporter transmembrane region"/>
    <property type="match status" value="2"/>
</dbReference>
<feature type="transmembrane region" description="Helical" evidence="11">
    <location>
        <begin position="850"/>
        <end position="871"/>
    </location>
</feature>
<dbReference type="EMBL" id="BDRX01000002">
    <property type="protein sequence ID" value="GBF87684.1"/>
    <property type="molecule type" value="Genomic_DNA"/>
</dbReference>
<keyword evidence="7" id="KW-0067">ATP-binding</keyword>
<dbReference type="PROSITE" id="PS50929">
    <property type="entry name" value="ABC_TM1F"/>
    <property type="match status" value="2"/>
</dbReference>
<keyword evidence="3" id="KW-0813">Transport</keyword>
<keyword evidence="4 11" id="KW-0812">Transmembrane</keyword>
<feature type="domain" description="ABC transporter" evidence="12">
    <location>
        <begin position="423"/>
        <end position="646"/>
    </location>
</feature>
<dbReference type="InterPro" id="IPR036640">
    <property type="entry name" value="ABC1_TM_sf"/>
</dbReference>
<evidence type="ECO:0000256" key="10">
    <source>
        <dbReference type="SAM" id="MobiDB-lite"/>
    </source>
</evidence>
<evidence type="ECO:0000313" key="15">
    <source>
        <dbReference type="Proteomes" id="UP000247498"/>
    </source>
</evidence>
<dbReference type="PANTHER" id="PTHR24223">
    <property type="entry name" value="ATP-BINDING CASSETTE SUB-FAMILY C"/>
    <property type="match status" value="1"/>
</dbReference>
<evidence type="ECO:0000256" key="5">
    <source>
        <dbReference type="ARBA" id="ARBA00022737"/>
    </source>
</evidence>
<evidence type="ECO:0000259" key="12">
    <source>
        <dbReference type="PROSITE" id="PS50893"/>
    </source>
</evidence>
<dbReference type="Gene3D" id="3.40.50.300">
    <property type="entry name" value="P-loop containing nucleotide triphosphate hydrolases"/>
    <property type="match status" value="2"/>
</dbReference>
<keyword evidence="15" id="KW-1185">Reference proteome</keyword>
<feature type="transmembrane region" description="Helical" evidence="11">
    <location>
        <begin position="363"/>
        <end position="381"/>
    </location>
</feature>
<feature type="region of interest" description="Disordered" evidence="10">
    <location>
        <begin position="1349"/>
        <end position="1394"/>
    </location>
</feature>
<comment type="caution">
    <text evidence="14">The sequence shown here is derived from an EMBL/GenBank/DDBJ whole genome shotgun (WGS) entry which is preliminary data.</text>
</comment>
<proteinExistence type="inferred from homology"/>
<keyword evidence="9 11" id="KW-0472">Membrane</keyword>
<dbReference type="FunFam" id="3.40.50.300:FF:000163">
    <property type="entry name" value="Multidrug resistance-associated protein member 4"/>
    <property type="match status" value="1"/>
</dbReference>
<dbReference type="STRING" id="307507.A0A2V0NK71"/>
<organism evidence="14 15">
    <name type="scientific">Raphidocelis subcapitata</name>
    <dbReference type="NCBI Taxonomy" id="307507"/>
    <lineage>
        <taxon>Eukaryota</taxon>
        <taxon>Viridiplantae</taxon>
        <taxon>Chlorophyta</taxon>
        <taxon>core chlorophytes</taxon>
        <taxon>Chlorophyceae</taxon>
        <taxon>CS clade</taxon>
        <taxon>Sphaeropleales</taxon>
        <taxon>Selenastraceae</taxon>
        <taxon>Raphidocelis</taxon>
    </lineage>
</organism>
<comment type="subcellular location">
    <subcellularLocation>
        <location evidence="1">Vacuole membrane</location>
        <topology evidence="1">Multi-pass membrane protein</topology>
    </subcellularLocation>
</comment>
<dbReference type="InterPro" id="IPR044746">
    <property type="entry name" value="ABCC_6TM_D1"/>
</dbReference>
<feature type="domain" description="ABC transporter" evidence="12">
    <location>
        <begin position="1065"/>
        <end position="1300"/>
    </location>
</feature>
<dbReference type="Gene3D" id="1.20.1560.10">
    <property type="entry name" value="ABC transporter type 1, transmembrane domain"/>
    <property type="match status" value="2"/>
</dbReference>
<feature type="transmembrane region" description="Helical" evidence="11">
    <location>
        <begin position="787"/>
        <end position="805"/>
    </location>
</feature>
<dbReference type="CDD" id="cd18580">
    <property type="entry name" value="ABC_6TM_ABCC_D2"/>
    <property type="match status" value="1"/>
</dbReference>
<dbReference type="InterPro" id="IPR050173">
    <property type="entry name" value="ABC_transporter_C-like"/>
</dbReference>
<dbReference type="OrthoDB" id="525473at2759"/>
<dbReference type="SUPFAM" id="SSF52540">
    <property type="entry name" value="P-loop containing nucleoside triphosphate hydrolases"/>
    <property type="match status" value="2"/>
</dbReference>
<dbReference type="Pfam" id="PF00664">
    <property type="entry name" value="ABC_membrane"/>
    <property type="match status" value="2"/>
</dbReference>
<feature type="transmembrane region" description="Helical" evidence="11">
    <location>
        <begin position="966"/>
        <end position="987"/>
    </location>
</feature>
<evidence type="ECO:0000256" key="4">
    <source>
        <dbReference type="ARBA" id="ARBA00022692"/>
    </source>
</evidence>
<feature type="transmembrane region" description="Helical" evidence="11">
    <location>
        <begin position="326"/>
        <end position="351"/>
    </location>
</feature>
<accession>A0A2V0NK71</accession>
<feature type="transmembrane region" description="Helical" evidence="11">
    <location>
        <begin position="110"/>
        <end position="128"/>
    </location>
</feature>
<evidence type="ECO:0000256" key="1">
    <source>
        <dbReference type="ARBA" id="ARBA00004128"/>
    </source>
</evidence>
<dbReference type="Proteomes" id="UP000247498">
    <property type="component" value="Unassembled WGS sequence"/>
</dbReference>
<evidence type="ECO:0000259" key="13">
    <source>
        <dbReference type="PROSITE" id="PS50929"/>
    </source>
</evidence>
<gene>
    <name evidence="14" type="ORF">Rsub_00395</name>
</gene>
<evidence type="ECO:0000256" key="9">
    <source>
        <dbReference type="ARBA" id="ARBA00023136"/>
    </source>
</evidence>
<feature type="transmembrane region" description="Helical" evidence="11">
    <location>
        <begin position="825"/>
        <end position="843"/>
    </location>
</feature>
<evidence type="ECO:0000256" key="11">
    <source>
        <dbReference type="SAM" id="Phobius"/>
    </source>
</evidence>
<name>A0A2V0NK71_9CHLO</name>
<dbReference type="GO" id="GO:0005774">
    <property type="term" value="C:vacuolar membrane"/>
    <property type="evidence" value="ECO:0007669"/>
    <property type="project" value="UniProtKB-SubCell"/>
</dbReference>
<comment type="similarity">
    <text evidence="2">Belongs to the ABC transporter superfamily. ABCC family. Conjugate transporter (TC 3.A.1.208) subfamily.</text>
</comment>
<dbReference type="GO" id="GO:0016887">
    <property type="term" value="F:ATP hydrolysis activity"/>
    <property type="evidence" value="ECO:0007669"/>
    <property type="project" value="InterPro"/>
</dbReference>
<dbReference type="CDD" id="cd03244">
    <property type="entry name" value="ABCC_MRP_domain2"/>
    <property type="match status" value="1"/>
</dbReference>
<dbReference type="GO" id="GO:0005524">
    <property type="term" value="F:ATP binding"/>
    <property type="evidence" value="ECO:0007669"/>
    <property type="project" value="UniProtKB-KW"/>
</dbReference>
<dbReference type="InterPro" id="IPR044726">
    <property type="entry name" value="ABCC_6TM_D2"/>
</dbReference>
<dbReference type="CDD" id="cd18579">
    <property type="entry name" value="ABC_6TM_ABCC_D1"/>
    <property type="match status" value="1"/>
</dbReference>
<feature type="transmembrane region" description="Helical" evidence="11">
    <location>
        <begin position="932"/>
        <end position="954"/>
    </location>
</feature>
<dbReference type="Pfam" id="PF00005">
    <property type="entry name" value="ABC_tran"/>
    <property type="match status" value="2"/>
</dbReference>
<feature type="transmembrane region" description="Helical" evidence="11">
    <location>
        <begin position="148"/>
        <end position="166"/>
    </location>
</feature>
<protein>
    <recommendedName>
        <fullName evidence="16">ABC transporter</fullName>
    </recommendedName>
</protein>
<dbReference type="GO" id="GO:0140359">
    <property type="term" value="F:ABC-type transporter activity"/>
    <property type="evidence" value="ECO:0007669"/>
    <property type="project" value="InterPro"/>
</dbReference>
<evidence type="ECO:0008006" key="16">
    <source>
        <dbReference type="Google" id="ProtNLM"/>
    </source>
</evidence>
<dbReference type="InterPro" id="IPR011527">
    <property type="entry name" value="ABC1_TM_dom"/>
</dbReference>
<evidence type="ECO:0000256" key="2">
    <source>
        <dbReference type="ARBA" id="ARBA00009726"/>
    </source>
</evidence>
<feature type="transmembrane region" description="Helical" evidence="11">
    <location>
        <begin position="752"/>
        <end position="775"/>
    </location>
</feature>
<dbReference type="SMART" id="SM00382">
    <property type="entry name" value="AAA"/>
    <property type="match status" value="2"/>
</dbReference>